<name>C8PMJ6_9SPIR</name>
<dbReference type="EMBL" id="ACYH01000011">
    <property type="protein sequence ID" value="EEV21413.1"/>
    <property type="molecule type" value="Genomic_DNA"/>
</dbReference>
<accession>C8PMJ6</accession>
<dbReference type="Proteomes" id="UP000004509">
    <property type="component" value="Unassembled WGS sequence"/>
</dbReference>
<proteinExistence type="predicted"/>
<comment type="caution">
    <text evidence="1">The sequence shown here is derived from an EMBL/GenBank/DDBJ whole genome shotgun (WGS) entry which is preliminary data.</text>
</comment>
<dbReference type="AlphaFoldDB" id="C8PMJ6"/>
<organism evidence="1 2">
    <name type="scientific">Treponema vincentii ATCC 35580</name>
    <dbReference type="NCBI Taxonomy" id="596324"/>
    <lineage>
        <taxon>Bacteria</taxon>
        <taxon>Pseudomonadati</taxon>
        <taxon>Spirochaetota</taxon>
        <taxon>Spirochaetia</taxon>
        <taxon>Spirochaetales</taxon>
        <taxon>Treponemataceae</taxon>
        <taxon>Treponema</taxon>
    </lineage>
</organism>
<evidence type="ECO:0000313" key="2">
    <source>
        <dbReference type="Proteomes" id="UP000004509"/>
    </source>
</evidence>
<sequence length="74" mass="8331">MTDHKSEIKEKPVLISKEMLNGKKLIEIIPSKNLGNLLSGTVNFSPDKINALINLGYNDTMKMFLDGQFSDIFM</sequence>
<protein>
    <submittedName>
        <fullName evidence="1">Uncharacterized protein</fullName>
    </submittedName>
</protein>
<gene>
    <name evidence="1" type="ORF">TREVI0001_0611</name>
</gene>
<evidence type="ECO:0000313" key="1">
    <source>
        <dbReference type="EMBL" id="EEV21413.1"/>
    </source>
</evidence>
<reference evidence="1 2" key="1">
    <citation type="submission" date="2009-07" db="EMBL/GenBank/DDBJ databases">
        <authorList>
            <person name="Madupu R."/>
            <person name="Sebastian Y."/>
            <person name="Durkin A.S."/>
            <person name="Torralba M."/>
            <person name="Methe B."/>
            <person name="Sutton G.G."/>
            <person name="Strausberg R.L."/>
            <person name="Nelson K.E."/>
        </authorList>
    </citation>
    <scope>NUCLEOTIDE SEQUENCE [LARGE SCALE GENOMIC DNA]</scope>
    <source>
        <strain evidence="1 2">ATCC 35580</strain>
    </source>
</reference>